<organism evidence="3 4">
    <name type="scientific">Rickettsia tamurae subsp. buchneri</name>
    <dbReference type="NCBI Taxonomy" id="1462938"/>
    <lineage>
        <taxon>Bacteria</taxon>
        <taxon>Pseudomonadati</taxon>
        <taxon>Pseudomonadota</taxon>
        <taxon>Alphaproteobacteria</taxon>
        <taxon>Rickettsiales</taxon>
        <taxon>Rickettsiaceae</taxon>
        <taxon>Rickettsieae</taxon>
        <taxon>Rickettsia</taxon>
        <taxon>spotted fever group</taxon>
    </lineage>
</organism>
<dbReference type="InterPro" id="IPR016047">
    <property type="entry name" value="M23ase_b-sheet_dom"/>
</dbReference>
<evidence type="ECO:0000313" key="4">
    <source>
        <dbReference type="Proteomes" id="UP000027161"/>
    </source>
</evidence>
<evidence type="ECO:0000259" key="1">
    <source>
        <dbReference type="Pfam" id="PF01551"/>
    </source>
</evidence>
<dbReference type="GO" id="GO:0004222">
    <property type="term" value="F:metalloendopeptidase activity"/>
    <property type="evidence" value="ECO:0007669"/>
    <property type="project" value="TreeGrafter"/>
</dbReference>
<keyword evidence="4" id="KW-1185">Reference proteome</keyword>
<dbReference type="EMBL" id="JFKF01000185">
    <property type="protein sequence ID" value="KDO02286.1"/>
    <property type="molecule type" value="Genomic_DNA"/>
</dbReference>
<comment type="caution">
    <text evidence="3">The sequence shown here is derived from an EMBL/GenBank/DDBJ whole genome shotgun (WGS) entry which is preliminary data.</text>
</comment>
<dbReference type="PANTHER" id="PTHR21666">
    <property type="entry name" value="PEPTIDASE-RELATED"/>
    <property type="match status" value="1"/>
</dbReference>
<dbReference type="SUPFAM" id="SSF51261">
    <property type="entry name" value="Duplicated hybrid motif"/>
    <property type="match status" value="1"/>
</dbReference>
<evidence type="ECO:0000313" key="2">
    <source>
        <dbReference type="EMBL" id="KDO02286.1"/>
    </source>
</evidence>
<dbReference type="Pfam" id="PF01551">
    <property type="entry name" value="Peptidase_M23"/>
    <property type="match status" value="1"/>
</dbReference>
<proteinExistence type="predicted"/>
<evidence type="ECO:0000313" key="3">
    <source>
        <dbReference type="EMBL" id="KDO02457.1"/>
    </source>
</evidence>
<sequence>MLINPPNIREELEKLTGYLSNILNLRILAEFEKLASLFFAFNPHVLVCMLRLKASKRLALFQIELRISTLHFTGVYLLLMSFRKYIFLLFIVFLVQGCSSIKESSDTTLLSTTSSQLKQKYKISHADLVVQYDLTNKNNKCIYAKNLGLIINNPKQNKIFLQKFHNKNPAEFNKAAEIKIADIKAVVTKLNSKYKFLSKPEASYFAKKQTHRNNISELTKLDKIISTIPLMMPEYEPKITSHYGIRKSPHKKKRKKKCFHSGIDLQAKKAAPIYAAASGIVIKAARAPDYGNFVEIKHGRKLVTKYAHLKEMSVKEGNKIKRGQFIGIQGRTGNATGEHLHFEILLDNKAINPFDFIFNCRKC</sequence>
<dbReference type="AlphaFoldDB" id="A0A8E0WLF9"/>
<dbReference type="PANTHER" id="PTHR21666:SF270">
    <property type="entry name" value="MUREIN HYDROLASE ACTIVATOR ENVC"/>
    <property type="match status" value="1"/>
</dbReference>
<protein>
    <submittedName>
        <fullName evidence="3">Stage II sporulation protein Q</fullName>
    </submittedName>
</protein>
<reference evidence="3 4" key="1">
    <citation type="submission" date="2014-02" db="EMBL/GenBank/DDBJ databases">
        <title>Draft genome sequence of Rickettsia buchneri sp. nov. ISO7T.</title>
        <authorList>
            <person name="Felsheim R.F."/>
            <person name="Kurtti T.J."/>
            <person name="Munderloh U.G."/>
        </authorList>
    </citation>
    <scope>NUCLEOTIDE SEQUENCE [LARGE SCALE GENOMIC DNA]</scope>
    <source>
        <strain evidence="3 4">ISO7</strain>
    </source>
</reference>
<dbReference type="InterPro" id="IPR011055">
    <property type="entry name" value="Dup_hybrid_motif"/>
</dbReference>
<feature type="domain" description="M23ase beta-sheet core" evidence="1">
    <location>
        <begin position="259"/>
        <end position="353"/>
    </location>
</feature>
<dbReference type="CDD" id="cd12797">
    <property type="entry name" value="M23_peptidase"/>
    <property type="match status" value="1"/>
</dbReference>
<name>A0A8E0WLF9_9RICK</name>
<gene>
    <name evidence="3" type="primary">spoIIQ_1</name>
    <name evidence="2" type="synonym">spoIIQ_2</name>
    <name evidence="3" type="ORF">REISMN_07000</name>
    <name evidence="2" type="ORF">REISMN_07920</name>
</gene>
<dbReference type="InterPro" id="IPR050570">
    <property type="entry name" value="Cell_wall_metabolism_enzyme"/>
</dbReference>
<dbReference type="Gene3D" id="2.70.70.10">
    <property type="entry name" value="Glucose Permease (Domain IIA)"/>
    <property type="match status" value="1"/>
</dbReference>
<dbReference type="EMBL" id="JFKF01000150">
    <property type="protein sequence ID" value="KDO02457.1"/>
    <property type="molecule type" value="Genomic_DNA"/>
</dbReference>
<dbReference type="Proteomes" id="UP000027161">
    <property type="component" value="Unassembled WGS sequence"/>
</dbReference>
<accession>A0A8E0WLF9</accession>